<sequence>MKRENKKKLKKAGYIAGGTILGAAAGILIYVFGHKPDEVANPCFRTLHRADGTPKVTFDKAWEANWQSVKQLILHGELCNSYKANGKYLTGHSRNALFRNINFLK</sequence>
<keyword evidence="1" id="KW-0812">Transmembrane</keyword>
<dbReference type="Proteomes" id="UP000283429">
    <property type="component" value="Unassembled WGS sequence"/>
</dbReference>
<proteinExistence type="predicted"/>
<evidence type="ECO:0000313" key="3">
    <source>
        <dbReference type="EMBL" id="RGW50761.1"/>
    </source>
</evidence>
<evidence type="ECO:0000313" key="6">
    <source>
        <dbReference type="Proteomes" id="UP000283429"/>
    </source>
</evidence>
<evidence type="ECO:0000313" key="7">
    <source>
        <dbReference type="Proteomes" id="UP000285469"/>
    </source>
</evidence>
<accession>A0A3E4HIU1</accession>
<evidence type="ECO:0000256" key="1">
    <source>
        <dbReference type="SAM" id="Phobius"/>
    </source>
</evidence>
<dbReference type="Proteomes" id="UP000261003">
    <property type="component" value="Unassembled WGS sequence"/>
</dbReference>
<keyword evidence="1" id="KW-0472">Membrane</keyword>
<name>A0A3E4HIU1_PHOVU</name>
<gene>
    <name evidence="4" type="ORF">DW783_04295</name>
    <name evidence="3" type="ORF">DWV70_00750</name>
    <name evidence="2" type="ORF">DXC16_10015</name>
</gene>
<protein>
    <submittedName>
        <fullName evidence="4">Uncharacterized protein</fullName>
    </submittedName>
</protein>
<feature type="transmembrane region" description="Helical" evidence="1">
    <location>
        <begin position="12"/>
        <end position="33"/>
    </location>
</feature>
<comment type="caution">
    <text evidence="4">The sequence shown here is derived from an EMBL/GenBank/DDBJ whole genome shotgun (WGS) entry which is preliminary data.</text>
</comment>
<organism evidence="4 6">
    <name type="scientific">Phocaeicola vulgatus</name>
    <name type="common">Bacteroides vulgatus</name>
    <dbReference type="NCBI Taxonomy" id="821"/>
    <lineage>
        <taxon>Bacteria</taxon>
        <taxon>Pseudomonadati</taxon>
        <taxon>Bacteroidota</taxon>
        <taxon>Bacteroidia</taxon>
        <taxon>Bacteroidales</taxon>
        <taxon>Bacteroidaceae</taxon>
        <taxon>Phocaeicola</taxon>
    </lineage>
</organism>
<evidence type="ECO:0000313" key="5">
    <source>
        <dbReference type="Proteomes" id="UP000261003"/>
    </source>
</evidence>
<dbReference type="EMBL" id="QSTG01000014">
    <property type="protein sequence ID" value="RGM44152.1"/>
    <property type="molecule type" value="Genomic_DNA"/>
</dbReference>
<dbReference type="EMBL" id="QSAI01000001">
    <property type="protein sequence ID" value="RGW50761.1"/>
    <property type="molecule type" value="Genomic_DNA"/>
</dbReference>
<dbReference type="AlphaFoldDB" id="A0A3E4HIU1"/>
<keyword evidence="1" id="KW-1133">Transmembrane helix</keyword>
<dbReference type="RefSeq" id="WP_117588904.1">
    <property type="nucleotide sequence ID" value="NZ_DAWDIY010000008.1"/>
</dbReference>
<dbReference type="Proteomes" id="UP000285469">
    <property type="component" value="Unassembled WGS sequence"/>
</dbReference>
<reference evidence="5 6" key="1">
    <citation type="submission" date="2018-08" db="EMBL/GenBank/DDBJ databases">
        <title>A genome reference for cultivated species of the human gut microbiota.</title>
        <authorList>
            <person name="Zou Y."/>
            <person name="Xue W."/>
            <person name="Luo G."/>
        </authorList>
    </citation>
    <scope>NUCLEOTIDE SEQUENCE [LARGE SCALE GENOMIC DNA]</scope>
    <source>
        <strain evidence="3 7">AF12-25</strain>
        <strain evidence="4 6">AM30-40</strain>
        <strain evidence="2 5">OM08-13BH</strain>
    </source>
</reference>
<evidence type="ECO:0000313" key="4">
    <source>
        <dbReference type="EMBL" id="RHD83843.1"/>
    </source>
</evidence>
<evidence type="ECO:0000313" key="2">
    <source>
        <dbReference type="EMBL" id="RGM44152.1"/>
    </source>
</evidence>
<dbReference type="EMBL" id="QSJM01000008">
    <property type="protein sequence ID" value="RHD83843.1"/>
    <property type="molecule type" value="Genomic_DNA"/>
</dbReference>